<reference evidence="9" key="1">
    <citation type="submission" date="2016-11" db="EMBL/GenBank/DDBJ databases">
        <authorList>
            <person name="Varghese N."/>
            <person name="Submissions S."/>
        </authorList>
    </citation>
    <scope>NUCLEOTIDE SEQUENCE [LARGE SCALE GENOMIC DNA]</scope>
    <source>
        <strain evidence="9">DSM 19514</strain>
    </source>
</reference>
<evidence type="ECO:0000256" key="1">
    <source>
        <dbReference type="ARBA" id="ARBA00022649"/>
    </source>
</evidence>
<organism evidence="8 9">
    <name type="scientific">Ferrithrix thermotolerans DSM 19514</name>
    <dbReference type="NCBI Taxonomy" id="1121881"/>
    <lineage>
        <taxon>Bacteria</taxon>
        <taxon>Bacillati</taxon>
        <taxon>Actinomycetota</taxon>
        <taxon>Acidimicrobiia</taxon>
        <taxon>Acidimicrobiales</taxon>
        <taxon>Acidimicrobiaceae</taxon>
        <taxon>Ferrithrix</taxon>
    </lineage>
</organism>
<dbReference type="GO" id="GO:0090729">
    <property type="term" value="F:toxin activity"/>
    <property type="evidence" value="ECO:0007669"/>
    <property type="project" value="UniProtKB-KW"/>
</dbReference>
<keyword evidence="2 6" id="KW-0540">Nuclease</keyword>
<dbReference type="RefSeq" id="WP_072792820.1">
    <property type="nucleotide sequence ID" value="NZ_FQUL01000094.1"/>
</dbReference>
<protein>
    <recommendedName>
        <fullName evidence="6">Ribonuclease VapC</fullName>
        <shortName evidence="6">RNase VapC</shortName>
        <ecNumber evidence="6">3.1.-.-</ecNumber>
    </recommendedName>
    <alternativeName>
        <fullName evidence="6">Toxin VapC</fullName>
    </alternativeName>
</protein>
<sequence>MGLTVIDAGVLIGFFDASDAHHLEAKSELANARQRGDQIAIPASALAEALVSPARYGESSVARVLEFLERLPLKVAELDIETAVAAARLRARHGQKVKLPDALVIATAIQNSAGVLITTDRGWPLKSELGFEGNLISL</sequence>
<keyword evidence="9" id="KW-1185">Reference proteome</keyword>
<dbReference type="AlphaFoldDB" id="A0A1M4YS60"/>
<keyword evidence="3 6" id="KW-0479">Metal-binding</keyword>
<feature type="domain" description="PIN" evidence="7">
    <location>
        <begin position="5"/>
        <end position="123"/>
    </location>
</feature>
<feature type="binding site" evidence="6">
    <location>
        <position position="101"/>
    </location>
    <ligand>
        <name>Mg(2+)</name>
        <dbReference type="ChEBI" id="CHEBI:18420"/>
    </ligand>
</feature>
<dbReference type="GO" id="GO:0000287">
    <property type="term" value="F:magnesium ion binding"/>
    <property type="evidence" value="ECO:0007669"/>
    <property type="project" value="UniProtKB-UniRule"/>
</dbReference>
<dbReference type="GO" id="GO:0004540">
    <property type="term" value="F:RNA nuclease activity"/>
    <property type="evidence" value="ECO:0007669"/>
    <property type="project" value="InterPro"/>
</dbReference>
<dbReference type="EC" id="3.1.-.-" evidence="6"/>
<evidence type="ECO:0000256" key="5">
    <source>
        <dbReference type="ARBA" id="ARBA00022842"/>
    </source>
</evidence>
<evidence type="ECO:0000256" key="4">
    <source>
        <dbReference type="ARBA" id="ARBA00022801"/>
    </source>
</evidence>
<evidence type="ECO:0000259" key="7">
    <source>
        <dbReference type="Pfam" id="PF01850"/>
    </source>
</evidence>
<comment type="function">
    <text evidence="6">Toxic component of a toxin-antitoxin (TA) system. An RNase.</text>
</comment>
<evidence type="ECO:0000313" key="8">
    <source>
        <dbReference type="EMBL" id="SHF08528.1"/>
    </source>
</evidence>
<dbReference type="InterPro" id="IPR002716">
    <property type="entry name" value="PIN_dom"/>
</dbReference>
<dbReference type="Gene3D" id="3.40.50.1010">
    <property type="entry name" value="5'-nuclease"/>
    <property type="match status" value="1"/>
</dbReference>
<evidence type="ECO:0000313" key="9">
    <source>
        <dbReference type="Proteomes" id="UP000184295"/>
    </source>
</evidence>
<dbReference type="GO" id="GO:0016787">
    <property type="term" value="F:hydrolase activity"/>
    <property type="evidence" value="ECO:0007669"/>
    <property type="project" value="UniProtKB-KW"/>
</dbReference>
<name>A0A1M4YS60_9ACTN</name>
<accession>A0A1M4YS60</accession>
<dbReference type="Proteomes" id="UP000184295">
    <property type="component" value="Unassembled WGS sequence"/>
</dbReference>
<dbReference type="OrthoDB" id="3696351at2"/>
<dbReference type="CDD" id="cd09854">
    <property type="entry name" value="PIN_VapC-like"/>
    <property type="match status" value="1"/>
</dbReference>
<dbReference type="EMBL" id="FQUL01000094">
    <property type="protein sequence ID" value="SHF08528.1"/>
    <property type="molecule type" value="Genomic_DNA"/>
</dbReference>
<evidence type="ECO:0000256" key="3">
    <source>
        <dbReference type="ARBA" id="ARBA00022723"/>
    </source>
</evidence>
<dbReference type="InterPro" id="IPR029060">
    <property type="entry name" value="PIN-like_dom_sf"/>
</dbReference>
<evidence type="ECO:0000256" key="6">
    <source>
        <dbReference type="HAMAP-Rule" id="MF_00265"/>
    </source>
</evidence>
<keyword evidence="4 6" id="KW-0378">Hydrolase</keyword>
<proteinExistence type="inferred from homology"/>
<evidence type="ECO:0000256" key="2">
    <source>
        <dbReference type="ARBA" id="ARBA00022722"/>
    </source>
</evidence>
<keyword evidence="6" id="KW-0800">Toxin</keyword>
<dbReference type="InterPro" id="IPR022907">
    <property type="entry name" value="VapC_family"/>
</dbReference>
<feature type="binding site" evidence="6">
    <location>
        <position position="7"/>
    </location>
    <ligand>
        <name>Mg(2+)</name>
        <dbReference type="ChEBI" id="CHEBI:18420"/>
    </ligand>
</feature>
<comment type="cofactor">
    <cofactor evidence="6">
        <name>Mg(2+)</name>
        <dbReference type="ChEBI" id="CHEBI:18420"/>
    </cofactor>
</comment>
<dbReference type="HAMAP" id="MF_00265">
    <property type="entry name" value="VapC_Nob1"/>
    <property type="match status" value="1"/>
</dbReference>
<dbReference type="Pfam" id="PF01850">
    <property type="entry name" value="PIN"/>
    <property type="match status" value="1"/>
</dbReference>
<keyword evidence="5 6" id="KW-0460">Magnesium</keyword>
<dbReference type="SUPFAM" id="SSF88723">
    <property type="entry name" value="PIN domain-like"/>
    <property type="match status" value="1"/>
</dbReference>
<gene>
    <name evidence="6" type="primary">vapC</name>
    <name evidence="8" type="ORF">SAMN02745225_02399</name>
</gene>
<comment type="similarity">
    <text evidence="6">Belongs to the PINc/VapC protein family.</text>
</comment>
<keyword evidence="1 6" id="KW-1277">Toxin-antitoxin system</keyword>